<dbReference type="EMBL" id="JAJJMB010014788">
    <property type="protein sequence ID" value="KAI3858081.1"/>
    <property type="molecule type" value="Genomic_DNA"/>
</dbReference>
<keyword evidence="1" id="KW-1133">Transmembrane helix</keyword>
<feature type="non-terminal residue" evidence="2">
    <location>
        <position position="1"/>
    </location>
</feature>
<organism evidence="2 3">
    <name type="scientific">Papaver atlanticum</name>
    <dbReference type="NCBI Taxonomy" id="357466"/>
    <lineage>
        <taxon>Eukaryota</taxon>
        <taxon>Viridiplantae</taxon>
        <taxon>Streptophyta</taxon>
        <taxon>Embryophyta</taxon>
        <taxon>Tracheophyta</taxon>
        <taxon>Spermatophyta</taxon>
        <taxon>Magnoliopsida</taxon>
        <taxon>Ranunculales</taxon>
        <taxon>Papaveraceae</taxon>
        <taxon>Papaveroideae</taxon>
        <taxon>Papaver</taxon>
    </lineage>
</organism>
<protein>
    <submittedName>
        <fullName evidence="2">Uncharacterized protein</fullName>
    </submittedName>
</protein>
<keyword evidence="1" id="KW-0472">Membrane</keyword>
<accession>A0AAD4S2R1</accession>
<proteinExistence type="predicted"/>
<name>A0AAD4S2R1_9MAGN</name>
<dbReference type="Proteomes" id="UP001202328">
    <property type="component" value="Unassembled WGS sequence"/>
</dbReference>
<dbReference type="AlphaFoldDB" id="A0AAD4S2R1"/>
<gene>
    <name evidence="2" type="ORF">MKW98_029555</name>
</gene>
<comment type="caution">
    <text evidence="2">The sequence shown here is derived from an EMBL/GenBank/DDBJ whole genome shotgun (WGS) entry which is preliminary data.</text>
</comment>
<feature type="transmembrane region" description="Helical" evidence="1">
    <location>
        <begin position="6"/>
        <end position="31"/>
    </location>
</feature>
<evidence type="ECO:0000313" key="3">
    <source>
        <dbReference type="Proteomes" id="UP001202328"/>
    </source>
</evidence>
<sequence length="114" mass="13484">TIHTLYTITLIMFLQLNVIAMPIHIQLFIFLMSRNRMKLMKALRSTILLLLKDLEDRKKERYIPRSEKPRKKRMCGNCRKLTFHNKRTYPDPLGEAPITTGRRRGHGLGKYFGL</sequence>
<evidence type="ECO:0000313" key="2">
    <source>
        <dbReference type="EMBL" id="KAI3858081.1"/>
    </source>
</evidence>
<keyword evidence="1" id="KW-0812">Transmembrane</keyword>
<evidence type="ECO:0000256" key="1">
    <source>
        <dbReference type="SAM" id="Phobius"/>
    </source>
</evidence>
<keyword evidence="3" id="KW-1185">Reference proteome</keyword>
<reference evidence="2" key="1">
    <citation type="submission" date="2022-04" db="EMBL/GenBank/DDBJ databases">
        <title>A functionally conserved STORR gene fusion in Papaver species that diverged 16.8 million years ago.</title>
        <authorList>
            <person name="Catania T."/>
        </authorList>
    </citation>
    <scope>NUCLEOTIDE SEQUENCE</scope>
    <source>
        <strain evidence="2">S-188037</strain>
    </source>
</reference>